<evidence type="ECO:0000313" key="3">
    <source>
        <dbReference type="Proteomes" id="UP000196053"/>
    </source>
</evidence>
<evidence type="ECO:0000313" key="2">
    <source>
        <dbReference type="EMBL" id="CUH91867.1"/>
    </source>
</evidence>
<protein>
    <recommendedName>
        <fullName evidence="4">TFIIB-type zinc ribbon-containing protein</fullName>
    </recommendedName>
</protein>
<gene>
    <name evidence="2" type="primary">ydjG</name>
    <name evidence="2" type="ORF">SD1D_0314</name>
</gene>
<proteinExistence type="predicted"/>
<organism evidence="2 3">
    <name type="scientific">Herbinix luporum</name>
    <dbReference type="NCBI Taxonomy" id="1679721"/>
    <lineage>
        <taxon>Bacteria</taxon>
        <taxon>Bacillati</taxon>
        <taxon>Bacillota</taxon>
        <taxon>Clostridia</taxon>
        <taxon>Lachnospirales</taxon>
        <taxon>Lachnospiraceae</taxon>
        <taxon>Herbinix</taxon>
    </lineage>
</organism>
<feature type="transmembrane region" description="Helical" evidence="1">
    <location>
        <begin position="353"/>
        <end position="375"/>
    </location>
</feature>
<sequence length="380" mass="43606">MVTHFKCPNCGADMEFDTASGMLKCDSCGREENIENMPVNKQHPKGVKVTYDMDYEDKKAYETGFDNDYADPLYDDDQTHHSTFSENEVNEYHCKNCGAVLMTEAQTTATKCSFCGAGIVISDRLSGIYAPEYVIPFTISKDQAIAAFKKWCKKGLLNPKDFKVADRIKDITGLYVPFWLYDLNGKGEAEAICTKVRTYTRGEWKYTETKYYNVYRKVDLNYLKVPCDASKKMDDTLMDRIEPYSYNDLKNFKMPYLAGYIAEKYDFDDDELLPRVKNRIHSYVETYLRSTISGYSTVYFTRKDIHIRKQKSDYALLPVWMVCYDYRQAEHNFIMNGQTGKIVGRPPISTAKVIAWFLGVSGGSFLIFRLLTLLLGGGLL</sequence>
<name>A0A0K8J2X1_9FIRM</name>
<dbReference type="PANTHER" id="PTHR37826:SF3">
    <property type="entry name" value="J DOMAIN-CONTAINING PROTEIN"/>
    <property type="match status" value="1"/>
</dbReference>
<dbReference type="EMBL" id="LN879430">
    <property type="protein sequence ID" value="CUH91867.1"/>
    <property type="molecule type" value="Genomic_DNA"/>
</dbReference>
<keyword evidence="1" id="KW-0472">Membrane</keyword>
<dbReference type="KEGG" id="hsd:SD1D_0314"/>
<dbReference type="PANTHER" id="PTHR37826">
    <property type="entry name" value="FLOTILLIN BAND_7_5 DOMAIN PROTEIN"/>
    <property type="match status" value="1"/>
</dbReference>
<dbReference type="AlphaFoldDB" id="A0A0K8J2X1"/>
<keyword evidence="1" id="KW-0812">Transmembrane</keyword>
<accession>A0A0K8J2X1</accession>
<dbReference type="Proteomes" id="UP000196053">
    <property type="component" value="Chromosome I"/>
</dbReference>
<keyword evidence="3" id="KW-1185">Reference proteome</keyword>
<keyword evidence="1" id="KW-1133">Transmembrane helix</keyword>
<dbReference type="OrthoDB" id="3182597at2"/>
<reference evidence="3" key="1">
    <citation type="submission" date="2015-09" db="EMBL/GenBank/DDBJ databases">
        <authorList>
            <person name="Wibberg D."/>
        </authorList>
    </citation>
    <scope>NUCLEOTIDE SEQUENCE [LARGE SCALE GENOMIC DNA]</scope>
    <source>
        <strain evidence="3">SD1D</strain>
    </source>
</reference>
<dbReference type="Gene3D" id="2.20.28.30">
    <property type="entry name" value="RNA polymerase ii, chain L"/>
    <property type="match status" value="2"/>
</dbReference>
<evidence type="ECO:0000256" key="1">
    <source>
        <dbReference type="SAM" id="Phobius"/>
    </source>
</evidence>
<dbReference type="RefSeq" id="WP_058257291.1">
    <property type="nucleotide sequence ID" value="NZ_DUPS01000041.1"/>
</dbReference>
<evidence type="ECO:0008006" key="4">
    <source>
        <dbReference type="Google" id="ProtNLM"/>
    </source>
</evidence>